<dbReference type="PANTHER" id="PTHR30290:SF38">
    <property type="entry name" value="D,D-DIPEPTIDE-BINDING PERIPLASMIC PROTEIN DDPA-RELATED"/>
    <property type="match status" value="1"/>
</dbReference>
<dbReference type="Gene3D" id="3.40.190.10">
    <property type="entry name" value="Periplasmic binding protein-like II"/>
    <property type="match status" value="1"/>
</dbReference>
<dbReference type="AlphaFoldDB" id="A0A318LZA6"/>
<accession>A0A318LZA6</accession>
<dbReference type="Gene3D" id="3.10.105.10">
    <property type="entry name" value="Dipeptide-binding Protein, Domain 3"/>
    <property type="match status" value="1"/>
</dbReference>
<dbReference type="PIRSF" id="PIRSF002741">
    <property type="entry name" value="MppA"/>
    <property type="match status" value="1"/>
</dbReference>
<dbReference type="GO" id="GO:1904680">
    <property type="term" value="F:peptide transmembrane transporter activity"/>
    <property type="evidence" value="ECO:0007669"/>
    <property type="project" value="TreeGrafter"/>
</dbReference>
<evidence type="ECO:0000256" key="1">
    <source>
        <dbReference type="ARBA" id="ARBA00022729"/>
    </source>
</evidence>
<keyword evidence="5" id="KW-1185">Reference proteome</keyword>
<dbReference type="OrthoDB" id="9796817at2"/>
<evidence type="ECO:0000259" key="3">
    <source>
        <dbReference type="Pfam" id="PF00496"/>
    </source>
</evidence>
<dbReference type="InterPro" id="IPR000914">
    <property type="entry name" value="SBP_5_dom"/>
</dbReference>
<evidence type="ECO:0000313" key="5">
    <source>
        <dbReference type="Proteomes" id="UP000247892"/>
    </source>
</evidence>
<feature type="chain" id="PRO_5016285291" evidence="2">
    <location>
        <begin position="22"/>
        <end position="495"/>
    </location>
</feature>
<dbReference type="Proteomes" id="UP000247892">
    <property type="component" value="Unassembled WGS sequence"/>
</dbReference>
<proteinExistence type="predicted"/>
<dbReference type="RefSeq" id="WP_110334967.1">
    <property type="nucleotide sequence ID" value="NZ_MASU01000002.1"/>
</dbReference>
<sequence length="495" mass="54326">MRARWLAVAVAGALVLSGCSAGSTATVGGEDTLAVGFTAEPKNFDFTTTDGAAIPQALLYNVYEGLVKLDANGEIAPLLAESWTISPDRTVYDFQLRSGVTFSNGAPFTADDVKFSIERVRTEWTISLKSTMDVVDRVEVVSPAHARVVLKEPSNSWLFAMTTRLGAMFDPSGVGDLANRPVGTGPYEVTDRRRGDSVVLSANPDYWGREPAYPTVVLKYYRDATALNNALLSNGIDVISGVTAPDSVPQFEADTRFNVLQGTTNGEVVLAFNNRRAPLDDVRVRRALTLAIDREALLAAAWGGRGTLIGSMVPPTDPWYEDLSRSYPHDPERARRLLSEAGQRDLHLRLRIANLPYAMSAAQVVASDLGRIGVDVTIEPLDFPAVWLQQVFTDHDYDLSIVQHVEPRDIATFGDPDYYWGYDSPRVRELLRRADTGSPRQQVEDMREVARTLSEDAAADWLFLFPNIVVAKKEVTGLVRNQVSESFDLTGLGRG</sequence>
<reference evidence="4 5" key="1">
    <citation type="submission" date="2016-07" db="EMBL/GenBank/DDBJ databases">
        <title>Draft genome sequence of Prauserella sp. YIM 121212, isolated from alkaline soil.</title>
        <authorList>
            <person name="Ruckert C."/>
            <person name="Albersmeier A."/>
            <person name="Jiang C.-L."/>
            <person name="Jiang Y."/>
            <person name="Kalinowski J."/>
            <person name="Schneider O."/>
            <person name="Winkler A."/>
            <person name="Zotchev S.B."/>
        </authorList>
    </citation>
    <scope>NUCLEOTIDE SEQUENCE [LARGE SCALE GENOMIC DNA]</scope>
    <source>
        <strain evidence="4 5">YIM 121212</strain>
    </source>
</reference>
<dbReference type="Pfam" id="PF00496">
    <property type="entry name" value="SBP_bac_5"/>
    <property type="match status" value="1"/>
</dbReference>
<name>A0A318LZA6_9PSEU</name>
<gene>
    <name evidence="4" type="ORF">BA062_02270</name>
</gene>
<dbReference type="CDD" id="cd08494">
    <property type="entry name" value="PBP2_NikA_DppA_OppA_like_6"/>
    <property type="match status" value="1"/>
</dbReference>
<dbReference type="GO" id="GO:0015833">
    <property type="term" value="P:peptide transport"/>
    <property type="evidence" value="ECO:0007669"/>
    <property type="project" value="TreeGrafter"/>
</dbReference>
<feature type="domain" description="Solute-binding protein family 5" evidence="3">
    <location>
        <begin position="74"/>
        <end position="404"/>
    </location>
</feature>
<feature type="signal peptide" evidence="2">
    <location>
        <begin position="1"/>
        <end position="21"/>
    </location>
</feature>
<dbReference type="InterPro" id="IPR039424">
    <property type="entry name" value="SBP_5"/>
</dbReference>
<protein>
    <submittedName>
        <fullName evidence="4">Peptide ABC transporter substrate-binding protein</fullName>
    </submittedName>
</protein>
<dbReference type="PROSITE" id="PS51257">
    <property type="entry name" value="PROKAR_LIPOPROTEIN"/>
    <property type="match status" value="1"/>
</dbReference>
<organism evidence="4 5">
    <name type="scientific">Prauserella flavalba</name>
    <dbReference type="NCBI Taxonomy" id="1477506"/>
    <lineage>
        <taxon>Bacteria</taxon>
        <taxon>Bacillati</taxon>
        <taxon>Actinomycetota</taxon>
        <taxon>Actinomycetes</taxon>
        <taxon>Pseudonocardiales</taxon>
        <taxon>Pseudonocardiaceae</taxon>
        <taxon>Prauserella</taxon>
    </lineage>
</organism>
<dbReference type="GO" id="GO:0043190">
    <property type="term" value="C:ATP-binding cassette (ABC) transporter complex"/>
    <property type="evidence" value="ECO:0007669"/>
    <property type="project" value="InterPro"/>
</dbReference>
<dbReference type="InterPro" id="IPR030678">
    <property type="entry name" value="Peptide/Ni-bd"/>
</dbReference>
<evidence type="ECO:0000313" key="4">
    <source>
        <dbReference type="EMBL" id="PXY38098.1"/>
    </source>
</evidence>
<comment type="caution">
    <text evidence="4">The sequence shown here is derived from an EMBL/GenBank/DDBJ whole genome shotgun (WGS) entry which is preliminary data.</text>
</comment>
<evidence type="ECO:0000256" key="2">
    <source>
        <dbReference type="SAM" id="SignalP"/>
    </source>
</evidence>
<dbReference type="SUPFAM" id="SSF53850">
    <property type="entry name" value="Periplasmic binding protein-like II"/>
    <property type="match status" value="1"/>
</dbReference>
<keyword evidence="1 2" id="KW-0732">Signal</keyword>
<dbReference type="EMBL" id="MASU01000002">
    <property type="protein sequence ID" value="PXY38098.1"/>
    <property type="molecule type" value="Genomic_DNA"/>
</dbReference>
<dbReference type="PANTHER" id="PTHR30290">
    <property type="entry name" value="PERIPLASMIC BINDING COMPONENT OF ABC TRANSPORTER"/>
    <property type="match status" value="1"/>
</dbReference>
<dbReference type="GO" id="GO:0042597">
    <property type="term" value="C:periplasmic space"/>
    <property type="evidence" value="ECO:0007669"/>
    <property type="project" value="UniProtKB-ARBA"/>
</dbReference>